<evidence type="ECO:0000313" key="4">
    <source>
        <dbReference type="Proteomes" id="UP000192578"/>
    </source>
</evidence>
<evidence type="ECO:0000256" key="2">
    <source>
        <dbReference type="SAM" id="Phobius"/>
    </source>
</evidence>
<evidence type="ECO:0000313" key="3">
    <source>
        <dbReference type="EMBL" id="OQV14644.1"/>
    </source>
</evidence>
<keyword evidence="1" id="KW-0175">Coiled coil</keyword>
<sequence>MLARNLTSLLDELNEAVNVYRAETDVLRDATADLRSKVTIGIGLILLILIIEMAMLFGTIFLSVREKRQSVTYKLLDHNKISTINKFSVSPTDPKHQLEI</sequence>
<protein>
    <submittedName>
        <fullName evidence="3">Uncharacterized protein</fullName>
    </submittedName>
</protein>
<dbReference type="AlphaFoldDB" id="A0A1W0WHG4"/>
<name>A0A1W0WHG4_HYPEX</name>
<comment type="caution">
    <text evidence="3">The sequence shown here is derived from an EMBL/GenBank/DDBJ whole genome shotgun (WGS) entry which is preliminary data.</text>
</comment>
<keyword evidence="2" id="KW-0812">Transmembrane</keyword>
<keyword evidence="2" id="KW-1133">Transmembrane helix</keyword>
<evidence type="ECO:0000256" key="1">
    <source>
        <dbReference type="SAM" id="Coils"/>
    </source>
</evidence>
<feature type="coiled-coil region" evidence="1">
    <location>
        <begin position="3"/>
        <end position="30"/>
    </location>
</feature>
<accession>A0A1W0WHG4</accession>
<keyword evidence="2" id="KW-0472">Membrane</keyword>
<gene>
    <name evidence="3" type="ORF">BV898_11150</name>
</gene>
<dbReference type="Proteomes" id="UP000192578">
    <property type="component" value="Unassembled WGS sequence"/>
</dbReference>
<dbReference type="EMBL" id="MTYJ01000101">
    <property type="protein sequence ID" value="OQV14644.1"/>
    <property type="molecule type" value="Genomic_DNA"/>
</dbReference>
<feature type="transmembrane region" description="Helical" evidence="2">
    <location>
        <begin position="40"/>
        <end position="64"/>
    </location>
</feature>
<organism evidence="3 4">
    <name type="scientific">Hypsibius exemplaris</name>
    <name type="common">Freshwater tardigrade</name>
    <dbReference type="NCBI Taxonomy" id="2072580"/>
    <lineage>
        <taxon>Eukaryota</taxon>
        <taxon>Metazoa</taxon>
        <taxon>Ecdysozoa</taxon>
        <taxon>Tardigrada</taxon>
        <taxon>Eutardigrada</taxon>
        <taxon>Parachela</taxon>
        <taxon>Hypsibioidea</taxon>
        <taxon>Hypsibiidae</taxon>
        <taxon>Hypsibius</taxon>
    </lineage>
</organism>
<reference evidence="4" key="1">
    <citation type="submission" date="2017-01" db="EMBL/GenBank/DDBJ databases">
        <title>Comparative genomics of anhydrobiosis in the tardigrade Hypsibius dujardini.</title>
        <authorList>
            <person name="Yoshida Y."/>
            <person name="Koutsovoulos G."/>
            <person name="Laetsch D."/>
            <person name="Stevens L."/>
            <person name="Kumar S."/>
            <person name="Horikawa D."/>
            <person name="Ishino K."/>
            <person name="Komine S."/>
            <person name="Tomita M."/>
            <person name="Blaxter M."/>
            <person name="Arakawa K."/>
        </authorList>
    </citation>
    <scope>NUCLEOTIDE SEQUENCE [LARGE SCALE GENOMIC DNA]</scope>
    <source>
        <strain evidence="4">Z151</strain>
    </source>
</reference>
<keyword evidence="4" id="KW-1185">Reference proteome</keyword>
<proteinExistence type="predicted"/>